<proteinExistence type="inferred from homology"/>
<dbReference type="PRINTS" id="PR00413">
    <property type="entry name" value="HADHALOGNASE"/>
</dbReference>
<protein>
    <submittedName>
        <fullName evidence="6">HAD superfamily hydrolase (TIGR01509 family)</fullName>
    </submittedName>
</protein>
<dbReference type="PANTHER" id="PTHR46193">
    <property type="entry name" value="6-PHOSPHOGLUCONATE PHOSPHATASE"/>
    <property type="match status" value="1"/>
</dbReference>
<dbReference type="Proteomes" id="UP000315389">
    <property type="component" value="Unassembled WGS sequence"/>
</dbReference>
<dbReference type="PANTHER" id="PTHR46193:SF18">
    <property type="entry name" value="HEXITOL PHOSPHATASE B"/>
    <property type="match status" value="1"/>
</dbReference>
<dbReference type="AlphaFoldDB" id="A0A542ZAM8"/>
<evidence type="ECO:0000256" key="5">
    <source>
        <dbReference type="ARBA" id="ARBA00023277"/>
    </source>
</evidence>
<keyword evidence="4" id="KW-0460">Magnesium</keyword>
<dbReference type="Gene3D" id="1.10.150.240">
    <property type="entry name" value="Putative phosphatase, domain 2"/>
    <property type="match status" value="1"/>
</dbReference>
<dbReference type="SFLD" id="SFLDS00003">
    <property type="entry name" value="Haloacid_Dehalogenase"/>
    <property type="match status" value="1"/>
</dbReference>
<dbReference type="Pfam" id="PF00702">
    <property type="entry name" value="Hydrolase"/>
    <property type="match status" value="1"/>
</dbReference>
<dbReference type="InterPro" id="IPR051600">
    <property type="entry name" value="Beta-PGM-like"/>
</dbReference>
<evidence type="ECO:0000256" key="1">
    <source>
        <dbReference type="ARBA" id="ARBA00001946"/>
    </source>
</evidence>
<sequence>MTDARTYLGLDAYLFDLDGVLTPTAEVHMHAWALMFTEFFESRAVRPYTDADYFEHLDGKPRYAGVADLLASRGIVLPTGDPTDAPDVLTVCGLGNRKNEVFTSVLRDEGVAPYPGSIALIEAALAAGLKIAVVSSSRNAVPVLAAAKLDHYFEVVVDGLLAAAKHIPGKPAPDTYLYGAELLGVPRERAIVVEDAPSGVAAGRAGDFGFVLGVNRGAGAAELLENGADEVVDDLLPVAIALQQFEGNRA</sequence>
<evidence type="ECO:0000313" key="6">
    <source>
        <dbReference type="EMBL" id="TQL57386.1"/>
    </source>
</evidence>
<dbReference type="NCBIfam" id="TIGR01509">
    <property type="entry name" value="HAD-SF-IA-v3"/>
    <property type="match status" value="1"/>
</dbReference>
<dbReference type="EMBL" id="VFOS01000004">
    <property type="protein sequence ID" value="TQL57386.1"/>
    <property type="molecule type" value="Genomic_DNA"/>
</dbReference>
<evidence type="ECO:0000313" key="7">
    <source>
        <dbReference type="Proteomes" id="UP000315389"/>
    </source>
</evidence>
<evidence type="ECO:0000256" key="4">
    <source>
        <dbReference type="ARBA" id="ARBA00022842"/>
    </source>
</evidence>
<dbReference type="InterPro" id="IPR023198">
    <property type="entry name" value="PGP-like_dom2"/>
</dbReference>
<dbReference type="SUPFAM" id="SSF56784">
    <property type="entry name" value="HAD-like"/>
    <property type="match status" value="1"/>
</dbReference>
<accession>A0A542ZAM8</accession>
<dbReference type="RefSeq" id="WP_142121848.1">
    <property type="nucleotide sequence ID" value="NZ_BAAASV010000002.1"/>
</dbReference>
<evidence type="ECO:0000256" key="3">
    <source>
        <dbReference type="ARBA" id="ARBA00022723"/>
    </source>
</evidence>
<comment type="cofactor">
    <cofactor evidence="1">
        <name>Mg(2+)</name>
        <dbReference type="ChEBI" id="CHEBI:18420"/>
    </cofactor>
</comment>
<dbReference type="InterPro" id="IPR036412">
    <property type="entry name" value="HAD-like_sf"/>
</dbReference>
<dbReference type="Gene3D" id="3.40.50.1000">
    <property type="entry name" value="HAD superfamily/HAD-like"/>
    <property type="match status" value="1"/>
</dbReference>
<keyword evidence="7" id="KW-1185">Reference proteome</keyword>
<dbReference type="InterPro" id="IPR023214">
    <property type="entry name" value="HAD_sf"/>
</dbReference>
<dbReference type="GO" id="GO:0046872">
    <property type="term" value="F:metal ion binding"/>
    <property type="evidence" value="ECO:0007669"/>
    <property type="project" value="UniProtKB-KW"/>
</dbReference>
<organism evidence="6 7">
    <name type="scientific">Rarobacter faecitabidus</name>
    <dbReference type="NCBI Taxonomy" id="13243"/>
    <lineage>
        <taxon>Bacteria</taxon>
        <taxon>Bacillati</taxon>
        <taxon>Actinomycetota</taxon>
        <taxon>Actinomycetes</taxon>
        <taxon>Micrococcales</taxon>
        <taxon>Rarobacteraceae</taxon>
        <taxon>Rarobacter</taxon>
    </lineage>
</organism>
<comment type="similarity">
    <text evidence="2">Belongs to the HAD-like hydrolase superfamily. CbbY/CbbZ/Gph/YieH family.</text>
</comment>
<keyword evidence="5" id="KW-0119">Carbohydrate metabolism</keyword>
<keyword evidence="3" id="KW-0479">Metal-binding</keyword>
<dbReference type="OrthoDB" id="9816160at2"/>
<dbReference type="SFLD" id="SFLDG01129">
    <property type="entry name" value="C1.5:_HAD__Beta-PGM__Phosphata"/>
    <property type="match status" value="1"/>
</dbReference>
<keyword evidence="6" id="KW-0378">Hydrolase</keyword>
<evidence type="ECO:0000256" key="2">
    <source>
        <dbReference type="ARBA" id="ARBA00006171"/>
    </source>
</evidence>
<dbReference type="GO" id="GO:0016787">
    <property type="term" value="F:hydrolase activity"/>
    <property type="evidence" value="ECO:0007669"/>
    <property type="project" value="UniProtKB-KW"/>
</dbReference>
<reference evidence="6 7" key="1">
    <citation type="submission" date="2019-06" db="EMBL/GenBank/DDBJ databases">
        <title>Sequencing the genomes of 1000 actinobacteria strains.</title>
        <authorList>
            <person name="Klenk H.-P."/>
        </authorList>
    </citation>
    <scope>NUCLEOTIDE SEQUENCE [LARGE SCALE GENOMIC DNA]</scope>
    <source>
        <strain evidence="6 7">DSM 4813</strain>
    </source>
</reference>
<gene>
    <name evidence="6" type="ORF">FB461_2120</name>
</gene>
<comment type="caution">
    <text evidence="6">The sequence shown here is derived from an EMBL/GenBank/DDBJ whole genome shotgun (WGS) entry which is preliminary data.</text>
</comment>
<dbReference type="InterPro" id="IPR006439">
    <property type="entry name" value="HAD-SF_hydro_IA"/>
</dbReference>
<name>A0A542ZAM8_RARFA</name>